<evidence type="ECO:0000256" key="3">
    <source>
        <dbReference type="ARBA" id="ARBA00022475"/>
    </source>
</evidence>
<comment type="similarity">
    <text evidence="2">Belongs to the MmpS family.</text>
</comment>
<keyword evidence="3" id="KW-1003">Cell membrane</keyword>
<accession>A0ABW2DR17</accession>
<dbReference type="Gene3D" id="2.60.40.2880">
    <property type="entry name" value="MmpS1-5, C-terminal soluble domain"/>
    <property type="match status" value="1"/>
</dbReference>
<evidence type="ECO:0000256" key="1">
    <source>
        <dbReference type="ARBA" id="ARBA00004236"/>
    </source>
</evidence>
<name>A0ABW2DR17_9ACTN</name>
<dbReference type="InterPro" id="IPR038468">
    <property type="entry name" value="MmpS_C"/>
</dbReference>
<sequence length="185" mass="19050">MREDEALGTTAPESGVDHPNSAETSKQTSEAFPDETTVSVADSADPRSLRSGLFVAGTALAACLGLVLYGVLNTGENDGKPEHRTPTAAVTYEVTGQGTADIAYQGSSETGQATVVKAATLPWRKTVDVPLGKEPIVNIVLDEQGGQARCTLAVRGQHVQSATATGAFGRTTCVGQLPRQGAPGN</sequence>
<gene>
    <name evidence="9" type="ORF">ACFQMH_00825</name>
</gene>
<evidence type="ECO:0000256" key="7">
    <source>
        <dbReference type="SAM" id="MobiDB-lite"/>
    </source>
</evidence>
<evidence type="ECO:0000256" key="4">
    <source>
        <dbReference type="ARBA" id="ARBA00022692"/>
    </source>
</evidence>
<keyword evidence="4 8" id="KW-0812">Transmembrane</keyword>
<organism evidence="9 10">
    <name type="scientific">Streptomyces viridiviolaceus</name>
    <dbReference type="NCBI Taxonomy" id="68282"/>
    <lineage>
        <taxon>Bacteria</taxon>
        <taxon>Bacillati</taxon>
        <taxon>Actinomycetota</taxon>
        <taxon>Actinomycetes</taxon>
        <taxon>Kitasatosporales</taxon>
        <taxon>Streptomycetaceae</taxon>
        <taxon>Streptomyces</taxon>
    </lineage>
</organism>
<comment type="caution">
    <text evidence="9">The sequence shown here is derived from an EMBL/GenBank/DDBJ whole genome shotgun (WGS) entry which is preliminary data.</text>
</comment>
<dbReference type="RefSeq" id="WP_229880398.1">
    <property type="nucleotide sequence ID" value="NZ_BMWA01000002.1"/>
</dbReference>
<dbReference type="InterPro" id="IPR008693">
    <property type="entry name" value="MmpS"/>
</dbReference>
<keyword evidence="6 8" id="KW-0472">Membrane</keyword>
<evidence type="ECO:0000256" key="8">
    <source>
        <dbReference type="SAM" id="Phobius"/>
    </source>
</evidence>
<dbReference type="Pfam" id="PF05423">
    <property type="entry name" value="Mycobact_memb"/>
    <property type="match status" value="1"/>
</dbReference>
<feature type="compositionally biased region" description="Polar residues" evidence="7">
    <location>
        <begin position="21"/>
        <end position="40"/>
    </location>
</feature>
<evidence type="ECO:0000256" key="5">
    <source>
        <dbReference type="ARBA" id="ARBA00022989"/>
    </source>
</evidence>
<keyword evidence="10" id="KW-1185">Reference proteome</keyword>
<dbReference type="EMBL" id="JBHSYM010000002">
    <property type="protein sequence ID" value="MFC7010281.1"/>
    <property type="molecule type" value="Genomic_DNA"/>
</dbReference>
<evidence type="ECO:0000256" key="6">
    <source>
        <dbReference type="ARBA" id="ARBA00023136"/>
    </source>
</evidence>
<proteinExistence type="inferred from homology"/>
<feature type="transmembrane region" description="Helical" evidence="8">
    <location>
        <begin position="53"/>
        <end position="72"/>
    </location>
</feature>
<feature type="region of interest" description="Disordered" evidence="7">
    <location>
        <begin position="1"/>
        <end position="44"/>
    </location>
</feature>
<evidence type="ECO:0000256" key="2">
    <source>
        <dbReference type="ARBA" id="ARBA00007531"/>
    </source>
</evidence>
<dbReference type="Proteomes" id="UP001596409">
    <property type="component" value="Unassembled WGS sequence"/>
</dbReference>
<protein>
    <submittedName>
        <fullName evidence="9">MmpS family transport accessory protein</fullName>
    </submittedName>
</protein>
<evidence type="ECO:0000313" key="10">
    <source>
        <dbReference type="Proteomes" id="UP001596409"/>
    </source>
</evidence>
<evidence type="ECO:0000313" key="9">
    <source>
        <dbReference type="EMBL" id="MFC7010281.1"/>
    </source>
</evidence>
<keyword evidence="5 8" id="KW-1133">Transmembrane helix</keyword>
<comment type="subcellular location">
    <subcellularLocation>
        <location evidence="1">Cell membrane</location>
    </subcellularLocation>
</comment>
<reference evidence="10" key="1">
    <citation type="journal article" date="2019" name="Int. J. Syst. Evol. Microbiol.">
        <title>The Global Catalogue of Microorganisms (GCM) 10K type strain sequencing project: providing services to taxonomists for standard genome sequencing and annotation.</title>
        <authorList>
            <consortium name="The Broad Institute Genomics Platform"/>
            <consortium name="The Broad Institute Genome Sequencing Center for Infectious Disease"/>
            <person name="Wu L."/>
            <person name="Ma J."/>
        </authorList>
    </citation>
    <scope>NUCLEOTIDE SEQUENCE [LARGE SCALE GENOMIC DNA]</scope>
    <source>
        <strain evidence="10">JCM 4855</strain>
    </source>
</reference>